<keyword evidence="2" id="KW-1185">Reference proteome</keyword>
<organism evidence="1 2">
    <name type="scientific">Entomophthora muscae</name>
    <dbReference type="NCBI Taxonomy" id="34485"/>
    <lineage>
        <taxon>Eukaryota</taxon>
        <taxon>Fungi</taxon>
        <taxon>Fungi incertae sedis</taxon>
        <taxon>Zoopagomycota</taxon>
        <taxon>Entomophthoromycotina</taxon>
        <taxon>Entomophthoromycetes</taxon>
        <taxon>Entomophthorales</taxon>
        <taxon>Entomophthoraceae</taxon>
        <taxon>Entomophthora</taxon>
    </lineage>
</organism>
<evidence type="ECO:0000313" key="1">
    <source>
        <dbReference type="EMBL" id="KAJ9090328.1"/>
    </source>
</evidence>
<proteinExistence type="predicted"/>
<reference evidence="1" key="1">
    <citation type="submission" date="2022-04" db="EMBL/GenBank/DDBJ databases">
        <title>Genome of the entomopathogenic fungus Entomophthora muscae.</title>
        <authorList>
            <person name="Elya C."/>
            <person name="Lovett B.R."/>
            <person name="Lee E."/>
            <person name="Macias A.M."/>
            <person name="Hajek A.E."/>
            <person name="De Bivort B.L."/>
            <person name="Kasson M.T."/>
            <person name="De Fine Licht H.H."/>
            <person name="Stajich J.E."/>
        </authorList>
    </citation>
    <scope>NUCLEOTIDE SEQUENCE</scope>
    <source>
        <strain evidence="1">Berkeley</strain>
    </source>
</reference>
<evidence type="ECO:0000313" key="2">
    <source>
        <dbReference type="Proteomes" id="UP001165960"/>
    </source>
</evidence>
<accession>A0ACC2UU17</accession>
<gene>
    <name evidence="1" type="ORF">DSO57_1003452</name>
</gene>
<dbReference type="Proteomes" id="UP001165960">
    <property type="component" value="Unassembled WGS sequence"/>
</dbReference>
<comment type="caution">
    <text evidence="1">The sequence shown here is derived from an EMBL/GenBank/DDBJ whole genome shotgun (WGS) entry which is preliminary data.</text>
</comment>
<protein>
    <submittedName>
        <fullName evidence="1">Uncharacterized protein</fullName>
    </submittedName>
</protein>
<sequence>MTQVNPAATQPRSPTINAASHPEVRSPLLPVFQILITNINSGVLLLNILLMYLLVKRKTIPLIHQTLYLITSLSQCIFSLSLIVSTLYSSLKRELLEGFVCRLSAMLFHLGLYTSLATTTIMAISKYYAVTRMLRQRPPLHNGIWILLLIVAFIATWTNSFLLALKLDYYRMPSDAYCQMTTHPSTDDTFITIFSLSEFLGSFIIIIMYYIALTIVLKRKLRETIQLCESLGDDIIVSFRDSIVKQTTAINQSFLFAGGFYTFFFVEIISMLYTVITKEERSPLVDGISVILLSSNGLLNPIVLLFFHPTIHVELLNMLGLPLNLPKSPRPITPDMPEYELVEEQIYPRNLRPKSAPPGPSRPSSTRTEIYAMPSYDSNRTSTPFQKSLSHDEAIRFSSLSSF</sequence>
<name>A0ACC2UU17_9FUNG</name>
<dbReference type="EMBL" id="QTSX02000008">
    <property type="protein sequence ID" value="KAJ9090328.1"/>
    <property type="molecule type" value="Genomic_DNA"/>
</dbReference>